<dbReference type="InterPro" id="IPR020471">
    <property type="entry name" value="AKR"/>
</dbReference>
<feature type="binding site" evidence="6">
    <location>
        <position position="108"/>
    </location>
    <ligand>
        <name>substrate</name>
    </ligand>
</feature>
<evidence type="ECO:0000259" key="8">
    <source>
        <dbReference type="Pfam" id="PF00248"/>
    </source>
</evidence>
<evidence type="ECO:0000256" key="7">
    <source>
        <dbReference type="PIRSR" id="PIRSR000097-3"/>
    </source>
</evidence>
<dbReference type="OrthoDB" id="9768793at2"/>
<dbReference type="Proteomes" id="UP000273516">
    <property type="component" value="Unassembled WGS sequence"/>
</dbReference>
<keyword evidence="10" id="KW-1185">Reference proteome</keyword>
<evidence type="ECO:0000313" key="9">
    <source>
        <dbReference type="EMBL" id="RMC35719.1"/>
    </source>
</evidence>
<evidence type="ECO:0000256" key="2">
    <source>
        <dbReference type="ARBA" id="ARBA00022857"/>
    </source>
</evidence>
<name>A0A3M0MDQ7_9RHOB</name>
<dbReference type="InterPro" id="IPR036812">
    <property type="entry name" value="NAD(P)_OxRdtase_dom_sf"/>
</dbReference>
<evidence type="ECO:0000256" key="5">
    <source>
        <dbReference type="PIRSR" id="PIRSR000097-1"/>
    </source>
</evidence>
<dbReference type="PANTHER" id="PTHR43827">
    <property type="entry name" value="2,5-DIKETO-D-GLUCONIC ACID REDUCTASE"/>
    <property type="match status" value="1"/>
</dbReference>
<reference evidence="9 10" key="1">
    <citation type="submission" date="2018-07" db="EMBL/GenBank/DDBJ databases">
        <authorList>
            <person name="Zhang Y."/>
            <person name="Wang L."/>
            <person name="Ma S."/>
        </authorList>
    </citation>
    <scope>NUCLEOTIDE SEQUENCE [LARGE SCALE GENOMIC DNA]</scope>
    <source>
        <strain evidence="9 10">4-2</strain>
    </source>
</reference>
<gene>
    <name evidence="9" type="ORF">C9E81_10965</name>
</gene>
<evidence type="ECO:0000313" key="10">
    <source>
        <dbReference type="Proteomes" id="UP000273516"/>
    </source>
</evidence>
<comment type="similarity">
    <text evidence="1">Belongs to the aldo/keto reductase family.</text>
</comment>
<organism evidence="9 10">
    <name type="scientific">Paracoccus alkanivorans</name>
    <dbReference type="NCBI Taxonomy" id="2116655"/>
    <lineage>
        <taxon>Bacteria</taxon>
        <taxon>Pseudomonadati</taxon>
        <taxon>Pseudomonadota</taxon>
        <taxon>Alphaproteobacteria</taxon>
        <taxon>Rhodobacterales</taxon>
        <taxon>Paracoccaceae</taxon>
        <taxon>Paracoccus</taxon>
    </lineage>
</organism>
<evidence type="ECO:0000256" key="1">
    <source>
        <dbReference type="ARBA" id="ARBA00007905"/>
    </source>
</evidence>
<feature type="domain" description="NADP-dependent oxidoreductase" evidence="8">
    <location>
        <begin position="201"/>
        <end position="260"/>
    </location>
</feature>
<dbReference type="InterPro" id="IPR018170">
    <property type="entry name" value="Aldo/ket_reductase_CS"/>
</dbReference>
<dbReference type="FunFam" id="3.20.20.100:FF:000002">
    <property type="entry name" value="2,5-diketo-D-gluconic acid reductase A"/>
    <property type="match status" value="1"/>
</dbReference>
<feature type="domain" description="NADP-dependent oxidoreductase" evidence="8">
    <location>
        <begin position="17"/>
        <end position="194"/>
    </location>
</feature>
<dbReference type="GO" id="GO:0016616">
    <property type="term" value="F:oxidoreductase activity, acting on the CH-OH group of donors, NAD or NADP as acceptor"/>
    <property type="evidence" value="ECO:0007669"/>
    <property type="project" value="UniProtKB-ARBA"/>
</dbReference>
<keyword evidence="3" id="KW-0560">Oxidoreductase</keyword>
<feature type="site" description="Lowers pKa of active site Tyr" evidence="7">
    <location>
        <position position="75"/>
    </location>
</feature>
<dbReference type="PANTHER" id="PTHR43827:SF3">
    <property type="entry name" value="NADP-DEPENDENT OXIDOREDUCTASE DOMAIN-CONTAINING PROTEIN"/>
    <property type="match status" value="1"/>
</dbReference>
<dbReference type="PIRSF" id="PIRSF000097">
    <property type="entry name" value="AKR"/>
    <property type="match status" value="1"/>
</dbReference>
<evidence type="ECO:0000256" key="6">
    <source>
        <dbReference type="PIRSR" id="PIRSR000097-2"/>
    </source>
</evidence>
<keyword evidence="2" id="KW-0521">NADP</keyword>
<dbReference type="Pfam" id="PF00248">
    <property type="entry name" value="Aldo_ket_red"/>
    <property type="match status" value="2"/>
</dbReference>
<feature type="active site" description="Proton donor" evidence="5">
    <location>
        <position position="50"/>
    </location>
</feature>
<proteinExistence type="inferred from homology"/>
<evidence type="ECO:0000256" key="3">
    <source>
        <dbReference type="ARBA" id="ARBA00023002"/>
    </source>
</evidence>
<dbReference type="RefSeq" id="WP_122112343.1">
    <property type="nucleotide sequence ID" value="NZ_QOKZ01000003.1"/>
</dbReference>
<dbReference type="PRINTS" id="PR00069">
    <property type="entry name" value="ALDKETRDTASE"/>
</dbReference>
<comment type="catalytic activity">
    <reaction evidence="4">
        <text>hydroxyacetone + NADP(+) = methylglyoxal + NADPH + H(+)</text>
        <dbReference type="Rhea" id="RHEA:27986"/>
        <dbReference type="ChEBI" id="CHEBI:15378"/>
        <dbReference type="ChEBI" id="CHEBI:17158"/>
        <dbReference type="ChEBI" id="CHEBI:27957"/>
        <dbReference type="ChEBI" id="CHEBI:57783"/>
        <dbReference type="ChEBI" id="CHEBI:58349"/>
    </reaction>
</comment>
<dbReference type="PROSITE" id="PS00798">
    <property type="entry name" value="ALDOKETO_REDUCTASE_1"/>
    <property type="match status" value="1"/>
</dbReference>
<comment type="caution">
    <text evidence="9">The sequence shown here is derived from an EMBL/GenBank/DDBJ whole genome shotgun (WGS) entry which is preliminary data.</text>
</comment>
<evidence type="ECO:0000256" key="4">
    <source>
        <dbReference type="ARBA" id="ARBA00049445"/>
    </source>
</evidence>
<dbReference type="AlphaFoldDB" id="A0A3M0MDQ7"/>
<dbReference type="Gene3D" id="3.20.20.100">
    <property type="entry name" value="NADP-dependent oxidoreductase domain"/>
    <property type="match status" value="1"/>
</dbReference>
<dbReference type="EMBL" id="QOKZ01000003">
    <property type="protein sequence ID" value="RMC35719.1"/>
    <property type="molecule type" value="Genomic_DNA"/>
</dbReference>
<dbReference type="SUPFAM" id="SSF51430">
    <property type="entry name" value="NAD(P)-linked oxidoreductase"/>
    <property type="match status" value="1"/>
</dbReference>
<accession>A0A3M0MDQ7</accession>
<sequence>MQQPMMTLNDGRQMPQIGLGVWQMPADETAAAVGEALRNGYRLIDGAARYENEAGLGQAVRDSELPREEIFVTSKLWNDQQGRDKALRGFDATMERLGLDYLDLYLIHWPVPAQDLYVETWKALIGLRDEGRVKSIGVANFHEPHLTRLIDETGVVPALNQIELHPALTQAQMRAVNKRLGIVTQSWSPLGRGADFEAGPVTEIAARLGAEPAQVIIAWHLAHGLSVIPKSQNPGRQRQNLAALELRLSDADIAAIDALDRDIRTGPDPEMFGG</sequence>
<dbReference type="InterPro" id="IPR023210">
    <property type="entry name" value="NADP_OxRdtase_dom"/>
</dbReference>
<protein>
    <submittedName>
        <fullName evidence="9">Aldo/keto reductase</fullName>
    </submittedName>
</protein>